<keyword evidence="3" id="KW-0285">Flavoprotein</keyword>
<dbReference type="InterPro" id="IPR013786">
    <property type="entry name" value="AcylCoA_DH/ox_N"/>
</dbReference>
<comment type="cofactor">
    <cofactor evidence="1">
        <name>FAD</name>
        <dbReference type="ChEBI" id="CHEBI:57692"/>
    </cofactor>
</comment>
<proteinExistence type="inferred from homology"/>
<dbReference type="Pfam" id="PF00441">
    <property type="entry name" value="Acyl-CoA_dh_1"/>
    <property type="match status" value="1"/>
</dbReference>
<protein>
    <submittedName>
        <fullName evidence="8">Acyl-CoA/acyl-ACP dehydrogenase</fullName>
    </submittedName>
</protein>
<sequence length="379" mass="39817">MHHLHPDIDPRLLSETEEQRELRTVLRAFFTEVSGPEDVRKHMTGPRGHDETLWARLAGEIGVQGLAIPEEYGGSGYTFAELAVAMEESGRALCSAPLLSTVGLAAPALLASGDRQACERYLPPIANGTLTATVAGLHDDEPGIVAEPARDGTVLRGAADFVLDGAAADLVLVRAQTPDGPRLFAVEPDPDTCVRTPHRVLDETRRQARVEFRGAPATPVGESDEAAAVLDTARAALAAEQVGGSGHALDATVEFVAQRHQFGRPIGSFQAVKHRLADVLVALEAARSASAYATACVALGSPRLPVAAAAAATVCSETFRLATAEYVQLHGGIGFTWEHNAHLYVRRARSGAVLLGTPAGHRARLAALIGLTPNTATAA</sequence>
<dbReference type="InterPro" id="IPR009100">
    <property type="entry name" value="AcylCoA_DH/oxidase_NM_dom_sf"/>
</dbReference>
<dbReference type="SUPFAM" id="SSF47203">
    <property type="entry name" value="Acyl-CoA dehydrogenase C-terminal domain-like"/>
    <property type="match status" value="1"/>
</dbReference>
<evidence type="ECO:0000259" key="7">
    <source>
        <dbReference type="Pfam" id="PF02771"/>
    </source>
</evidence>
<evidence type="ECO:0000259" key="6">
    <source>
        <dbReference type="Pfam" id="PF00441"/>
    </source>
</evidence>
<dbReference type="Gene3D" id="1.10.540.10">
    <property type="entry name" value="Acyl-CoA dehydrogenase/oxidase, N-terminal domain"/>
    <property type="match status" value="1"/>
</dbReference>
<dbReference type="EMBL" id="CP108195">
    <property type="protein sequence ID" value="WTS11250.1"/>
    <property type="molecule type" value="Genomic_DNA"/>
</dbReference>
<organism evidence="8">
    <name type="scientific">Streptomyces sp. NBC_00119</name>
    <dbReference type="NCBI Taxonomy" id="2975659"/>
    <lineage>
        <taxon>Bacteria</taxon>
        <taxon>Bacillati</taxon>
        <taxon>Actinomycetota</taxon>
        <taxon>Actinomycetes</taxon>
        <taxon>Kitasatosporales</taxon>
        <taxon>Streptomycetaceae</taxon>
        <taxon>Streptomyces</taxon>
    </lineage>
</organism>
<dbReference type="GO" id="GO:0003995">
    <property type="term" value="F:acyl-CoA dehydrogenase activity"/>
    <property type="evidence" value="ECO:0007669"/>
    <property type="project" value="TreeGrafter"/>
</dbReference>
<dbReference type="InterPro" id="IPR009075">
    <property type="entry name" value="AcylCo_DH/oxidase_C"/>
</dbReference>
<dbReference type="SUPFAM" id="SSF56645">
    <property type="entry name" value="Acyl-CoA dehydrogenase NM domain-like"/>
    <property type="match status" value="1"/>
</dbReference>
<dbReference type="Pfam" id="PF02771">
    <property type="entry name" value="Acyl-CoA_dh_N"/>
    <property type="match status" value="1"/>
</dbReference>
<dbReference type="InterPro" id="IPR037069">
    <property type="entry name" value="AcylCoA_DH/ox_N_sf"/>
</dbReference>
<reference evidence="8" key="1">
    <citation type="submission" date="2022-10" db="EMBL/GenBank/DDBJ databases">
        <title>The complete genomes of actinobacterial strains from the NBC collection.</title>
        <authorList>
            <person name="Joergensen T.S."/>
            <person name="Alvarez Arevalo M."/>
            <person name="Sterndorff E.B."/>
            <person name="Faurdal D."/>
            <person name="Vuksanovic O."/>
            <person name="Mourched A.-S."/>
            <person name="Charusanti P."/>
            <person name="Shaw S."/>
            <person name="Blin K."/>
            <person name="Weber T."/>
        </authorList>
    </citation>
    <scope>NUCLEOTIDE SEQUENCE</scope>
    <source>
        <strain evidence="8">NBC_00119</strain>
    </source>
</reference>
<evidence type="ECO:0000256" key="2">
    <source>
        <dbReference type="ARBA" id="ARBA00009347"/>
    </source>
</evidence>
<dbReference type="Gene3D" id="1.20.140.10">
    <property type="entry name" value="Butyryl-CoA Dehydrogenase, subunit A, domain 3"/>
    <property type="match status" value="1"/>
</dbReference>
<evidence type="ECO:0000256" key="4">
    <source>
        <dbReference type="ARBA" id="ARBA00022827"/>
    </source>
</evidence>
<dbReference type="InterPro" id="IPR036250">
    <property type="entry name" value="AcylCo_DH-like_C"/>
</dbReference>
<keyword evidence="4" id="KW-0274">FAD</keyword>
<evidence type="ECO:0000256" key="3">
    <source>
        <dbReference type="ARBA" id="ARBA00022630"/>
    </source>
</evidence>
<comment type="similarity">
    <text evidence="2">Belongs to the acyl-CoA dehydrogenase family.</text>
</comment>
<evidence type="ECO:0000256" key="5">
    <source>
        <dbReference type="ARBA" id="ARBA00023002"/>
    </source>
</evidence>
<evidence type="ECO:0000256" key="1">
    <source>
        <dbReference type="ARBA" id="ARBA00001974"/>
    </source>
</evidence>
<dbReference type="AlphaFoldDB" id="A0AAU1U057"/>
<dbReference type="PANTHER" id="PTHR43884:SF20">
    <property type="entry name" value="ACYL-COA DEHYDROGENASE FADE28"/>
    <property type="match status" value="1"/>
</dbReference>
<keyword evidence="5" id="KW-0560">Oxidoreductase</keyword>
<evidence type="ECO:0000313" key="8">
    <source>
        <dbReference type="EMBL" id="WTS11250.1"/>
    </source>
</evidence>
<gene>
    <name evidence="8" type="ORF">OHU69_09300</name>
</gene>
<feature type="domain" description="Acyl-CoA dehydrogenase/oxidase N-terminal" evidence="7">
    <location>
        <begin position="16"/>
        <end position="128"/>
    </location>
</feature>
<dbReference type="GO" id="GO:0050660">
    <property type="term" value="F:flavin adenine dinucleotide binding"/>
    <property type="evidence" value="ECO:0007669"/>
    <property type="project" value="InterPro"/>
</dbReference>
<name>A0AAU1U057_9ACTN</name>
<dbReference type="PANTHER" id="PTHR43884">
    <property type="entry name" value="ACYL-COA DEHYDROGENASE"/>
    <property type="match status" value="1"/>
</dbReference>
<feature type="domain" description="Acyl-CoA dehydrogenase/oxidase C-terminal" evidence="6">
    <location>
        <begin position="228"/>
        <end position="367"/>
    </location>
</feature>
<accession>A0AAU1U057</accession>